<dbReference type="Pfam" id="PF01729">
    <property type="entry name" value="QRPTase_C"/>
    <property type="match status" value="1"/>
</dbReference>
<dbReference type="FunFam" id="3.20.20.70:FF:000076">
    <property type="entry name" value="Nicotinate phosphoribosyltransferase"/>
    <property type="match status" value="1"/>
</dbReference>
<feature type="domain" description="Nicotinate phosphoribosyltransferase C-terminal" evidence="12">
    <location>
        <begin position="380"/>
        <end position="436"/>
    </location>
</feature>
<dbReference type="NCBIfam" id="NF006696">
    <property type="entry name" value="PRK09243.1-3"/>
    <property type="match status" value="1"/>
</dbReference>
<evidence type="ECO:0000256" key="2">
    <source>
        <dbReference type="ARBA" id="ARBA00010897"/>
    </source>
</evidence>
<evidence type="ECO:0000256" key="6">
    <source>
        <dbReference type="ARBA" id="ARBA00022642"/>
    </source>
</evidence>
<dbReference type="NCBIfam" id="NF009131">
    <property type="entry name" value="PRK12484.1"/>
    <property type="match status" value="1"/>
</dbReference>
<dbReference type="EC" id="6.3.4.21" evidence="3 9"/>
<dbReference type="UniPathway" id="UPA00253">
    <property type="reaction ID" value="UER00457"/>
</dbReference>
<dbReference type="InterPro" id="IPR006405">
    <property type="entry name" value="Nic_PRibTrfase_pncB"/>
</dbReference>
<sequence length="449" mass="49225">MKNHPEPERFALFADLYELTMMQAYFAEDMLDTAVFSLFVRRLPERRNFLLACGLDTVLGFLEKIAFSEEDIAYLASTGRFSDGFLARLRDFRFMGDVYAAPEGTPLFANEPILEVVAPLPQAQLVETFVMNQVHLQTLLASKAWRVVGAAQGRPVMDFGARRIHGVDAALKAARAFYIGGVSATSNVLAGKRYGLPIAGTMAHSYIQAHGDEASAFRAFADHYPDTVLLVDTYDTLTGVRNVVELAKSRLEGFRIQAIRLDSGDLVALSREARRILDDAGLDKVRILVSGSLQEDRIAELVSSGAPIDGFGVGTEMGVSSDAPSLDMVYKLCQYAGRGCLKLSSGKPVLPGRKQVFRLEEDEQDIRDTIARDGEEMPGRPLLAQVMKAGKRLGEPTDIGSIRDYAREQVARLPARIRGIDTAAPPYPVDVSVALSGFRKELMERLGSS</sequence>
<dbReference type="PANTHER" id="PTHR11098">
    <property type="entry name" value="NICOTINATE PHOSPHORIBOSYLTRANSFERASE"/>
    <property type="match status" value="1"/>
</dbReference>
<dbReference type="PIRSF" id="PIRSF000484">
    <property type="entry name" value="NAPRT"/>
    <property type="match status" value="1"/>
</dbReference>
<comment type="PTM">
    <text evidence="9">Transiently phosphorylated on a His residue during the reaction cycle. Phosphorylation strongly increases the affinity for substrates and increases the rate of nicotinate D-ribonucleotide production. Dephosphorylation regenerates the low-affinity form of the enzyme, leading to product release.</text>
</comment>
<dbReference type="GO" id="GO:0047280">
    <property type="term" value="F:nicotinamide phosphoribosyltransferase activity"/>
    <property type="evidence" value="ECO:0007669"/>
    <property type="project" value="UniProtKB-ARBA"/>
</dbReference>
<dbReference type="InterPro" id="IPR036068">
    <property type="entry name" value="Nicotinate_pribotase-like_C"/>
</dbReference>
<dbReference type="SUPFAM" id="SSF54675">
    <property type="entry name" value="Nicotinate/Quinolinate PRTase N-terminal domain-like"/>
    <property type="match status" value="1"/>
</dbReference>
<organism evidence="13">
    <name type="scientific">Candidatus Kentrum sp. DK</name>
    <dbReference type="NCBI Taxonomy" id="2126562"/>
    <lineage>
        <taxon>Bacteria</taxon>
        <taxon>Pseudomonadati</taxon>
        <taxon>Pseudomonadota</taxon>
        <taxon>Gammaproteobacteria</taxon>
        <taxon>Candidatus Kentrum</taxon>
    </lineage>
</organism>
<dbReference type="GO" id="GO:0034355">
    <property type="term" value="P:NAD+ biosynthetic process via the salvage pathway"/>
    <property type="evidence" value="ECO:0007669"/>
    <property type="project" value="UniProtKB-ARBA"/>
</dbReference>
<evidence type="ECO:0000313" key="13">
    <source>
        <dbReference type="EMBL" id="VFJ50062.1"/>
    </source>
</evidence>
<dbReference type="Gene3D" id="3.20.140.10">
    <property type="entry name" value="nicotinate phosphoribosyltransferase"/>
    <property type="match status" value="1"/>
</dbReference>
<proteinExistence type="inferred from homology"/>
<evidence type="ECO:0000256" key="7">
    <source>
        <dbReference type="ARBA" id="ARBA00022679"/>
    </source>
</evidence>
<protein>
    <recommendedName>
        <fullName evidence="3 9">Nicotinate phosphoribosyltransferase</fullName>
        <ecNumber evidence="3 9">6.3.4.21</ecNumber>
    </recommendedName>
</protein>
<feature type="domain" description="Quinolinate phosphoribosyl transferase C-terminal" evidence="10">
    <location>
        <begin position="141"/>
        <end position="327"/>
    </location>
</feature>
<evidence type="ECO:0000256" key="5">
    <source>
        <dbReference type="ARBA" id="ARBA00022598"/>
    </source>
</evidence>
<dbReference type="Pfam" id="PF17956">
    <property type="entry name" value="NAPRTase_C"/>
    <property type="match status" value="1"/>
</dbReference>
<keyword evidence="7 9" id="KW-0808">Transferase</keyword>
<dbReference type="Gene3D" id="3.20.20.70">
    <property type="entry name" value="Aldolase class I"/>
    <property type="match status" value="1"/>
</dbReference>
<feature type="domain" description="Nicotinate phosphoribosyltransferase N-terminal" evidence="11">
    <location>
        <begin position="12"/>
        <end position="134"/>
    </location>
</feature>
<evidence type="ECO:0000256" key="4">
    <source>
        <dbReference type="ARBA" id="ARBA00022553"/>
    </source>
</evidence>
<evidence type="ECO:0000259" key="10">
    <source>
        <dbReference type="Pfam" id="PF01729"/>
    </source>
</evidence>
<evidence type="ECO:0000259" key="11">
    <source>
        <dbReference type="Pfam" id="PF17767"/>
    </source>
</evidence>
<dbReference type="InterPro" id="IPR041619">
    <property type="entry name" value="NAPRTase_C"/>
</dbReference>
<dbReference type="Pfam" id="PF17767">
    <property type="entry name" value="NAPRTase_N"/>
    <property type="match status" value="1"/>
</dbReference>
<dbReference type="GO" id="GO:0004514">
    <property type="term" value="F:nicotinate-nucleotide diphosphorylase (carboxylating) activity"/>
    <property type="evidence" value="ECO:0007669"/>
    <property type="project" value="InterPro"/>
</dbReference>
<evidence type="ECO:0000256" key="8">
    <source>
        <dbReference type="ARBA" id="ARBA00048668"/>
    </source>
</evidence>
<dbReference type="GO" id="GO:0004516">
    <property type="term" value="F:nicotinate phosphoribosyltransferase activity"/>
    <property type="evidence" value="ECO:0007669"/>
    <property type="project" value="UniProtKB-UniRule"/>
</dbReference>
<evidence type="ECO:0000256" key="1">
    <source>
        <dbReference type="ARBA" id="ARBA00004952"/>
    </source>
</evidence>
<evidence type="ECO:0000256" key="9">
    <source>
        <dbReference type="RuleBase" id="RU365100"/>
    </source>
</evidence>
<comment type="similarity">
    <text evidence="2 9">Belongs to the NAPRTase family.</text>
</comment>
<reference evidence="13" key="1">
    <citation type="submission" date="2019-02" db="EMBL/GenBank/DDBJ databases">
        <authorList>
            <person name="Gruber-Vodicka R. H."/>
            <person name="Seah K. B. B."/>
        </authorList>
    </citation>
    <scope>NUCLEOTIDE SEQUENCE</scope>
    <source>
        <strain evidence="13">BECK_DK47</strain>
    </source>
</reference>
<dbReference type="InterPro" id="IPR007229">
    <property type="entry name" value="Nic_PRibTrfase-Fam"/>
</dbReference>
<dbReference type="EMBL" id="CAADEX010000027">
    <property type="protein sequence ID" value="VFJ50062.1"/>
    <property type="molecule type" value="Genomic_DNA"/>
</dbReference>
<dbReference type="SUPFAM" id="SSF51690">
    <property type="entry name" value="Nicotinate/Quinolinate PRTase C-terminal domain-like"/>
    <property type="match status" value="1"/>
</dbReference>
<dbReference type="AlphaFoldDB" id="A0A450SCI8"/>
<keyword evidence="5 9" id="KW-0436">Ligase</keyword>
<dbReference type="PANTHER" id="PTHR11098:SF1">
    <property type="entry name" value="NICOTINATE PHOSPHORIBOSYLTRANSFERASE"/>
    <property type="match status" value="1"/>
</dbReference>
<dbReference type="CDD" id="cd01570">
    <property type="entry name" value="NAPRTase_A"/>
    <property type="match status" value="1"/>
</dbReference>
<comment type="pathway">
    <text evidence="1 9">Cofactor biosynthesis; NAD(+) biosynthesis; nicotinate D-ribonucleotide from nicotinate: step 1/1.</text>
</comment>
<comment type="catalytic activity">
    <reaction evidence="8 9">
        <text>5-phospho-alpha-D-ribose 1-diphosphate + nicotinate + ATP + H2O = nicotinate beta-D-ribonucleotide + ADP + phosphate + diphosphate</text>
        <dbReference type="Rhea" id="RHEA:36163"/>
        <dbReference type="ChEBI" id="CHEBI:15377"/>
        <dbReference type="ChEBI" id="CHEBI:30616"/>
        <dbReference type="ChEBI" id="CHEBI:32544"/>
        <dbReference type="ChEBI" id="CHEBI:33019"/>
        <dbReference type="ChEBI" id="CHEBI:43474"/>
        <dbReference type="ChEBI" id="CHEBI:57502"/>
        <dbReference type="ChEBI" id="CHEBI:58017"/>
        <dbReference type="ChEBI" id="CHEBI:456216"/>
        <dbReference type="EC" id="6.3.4.21"/>
    </reaction>
</comment>
<dbReference type="NCBIfam" id="TIGR01513">
    <property type="entry name" value="NAPRTase_put"/>
    <property type="match status" value="1"/>
</dbReference>
<evidence type="ECO:0000259" key="12">
    <source>
        <dbReference type="Pfam" id="PF17956"/>
    </source>
</evidence>
<keyword evidence="4" id="KW-0597">Phosphoprotein</keyword>
<dbReference type="GO" id="GO:0005829">
    <property type="term" value="C:cytosol"/>
    <property type="evidence" value="ECO:0007669"/>
    <property type="project" value="TreeGrafter"/>
</dbReference>
<dbReference type="InterPro" id="IPR013785">
    <property type="entry name" value="Aldolase_TIM"/>
</dbReference>
<accession>A0A450SCI8</accession>
<keyword evidence="13" id="KW-0328">Glycosyltransferase</keyword>
<keyword evidence="6 9" id="KW-0662">Pyridine nucleotide biosynthesis</keyword>
<dbReference type="InterPro" id="IPR002638">
    <property type="entry name" value="Quinolinate_PRibosylTrfase_C"/>
</dbReference>
<name>A0A450SCI8_9GAMM</name>
<gene>
    <name evidence="13" type="ORF">BECKDK2373B_GA0170837_10271</name>
</gene>
<evidence type="ECO:0000256" key="3">
    <source>
        <dbReference type="ARBA" id="ARBA00013236"/>
    </source>
</evidence>
<dbReference type="InterPro" id="IPR040727">
    <property type="entry name" value="NAPRTase_N"/>
</dbReference>
<comment type="function">
    <text evidence="9">Catalyzes the first step in the biosynthesis of NAD from nicotinic acid, the ATP-dependent synthesis of beta-nicotinate D-ribonucleotide from nicotinate and 5-phospho-D-ribose 1-phosphate.</text>
</comment>